<evidence type="ECO:0000313" key="1">
    <source>
        <dbReference type="EMBL" id="ONI38257.1"/>
    </source>
</evidence>
<dbReference type="Proteomes" id="UP000188605">
    <property type="component" value="Unassembled WGS sequence"/>
</dbReference>
<evidence type="ECO:0000313" key="2">
    <source>
        <dbReference type="Proteomes" id="UP000188605"/>
    </source>
</evidence>
<sequence>MEESRHKILFHLNGARKLDFRSQYYVRKMLPLSIFVLNFVGEALMYGLLSAVYRFRSIQDLFEPNVFYEGIRIFSLIVFILMSIHLMKDYLKECLGNVKSIPNIIIWVVGGYIVIALLQFIIEPSVSYVFDIANRKQSILSQPLSQLFWLNFILATFLVPISEEFIFRYGIIGTNNKHVLIKIGISSLFFGLMHISGGHPAYVIYYICMGLLLAFVYYKKNNNILYPISIHMLTNFIYCIMQI</sequence>
<accession>A0ACC8X8G5</accession>
<proteinExistence type="predicted"/>
<organism evidence="1 2">
    <name type="scientific">Candidatus Epulonipiscium fishelsonii</name>
    <dbReference type="NCBI Taxonomy" id="77094"/>
    <lineage>
        <taxon>Bacteria</taxon>
        <taxon>Bacillati</taxon>
        <taxon>Bacillota</taxon>
        <taxon>Clostridia</taxon>
        <taxon>Lachnospirales</taxon>
        <taxon>Lachnospiraceae</taxon>
        <taxon>Candidatus Epulonipiscium</taxon>
    </lineage>
</organism>
<dbReference type="EMBL" id="LJDB01000091">
    <property type="protein sequence ID" value="ONI38257.1"/>
    <property type="molecule type" value="Genomic_DNA"/>
</dbReference>
<keyword evidence="2" id="KW-1185">Reference proteome</keyword>
<reference evidence="1" key="1">
    <citation type="submission" date="2016-08" db="EMBL/GenBank/DDBJ databases">
        <authorList>
            <person name="Ngugi D.K."/>
            <person name="Miyake S."/>
            <person name="Stingl U."/>
        </authorList>
    </citation>
    <scope>NUCLEOTIDE SEQUENCE</scope>
    <source>
        <strain evidence="1">SCG-B11WGA-EpuloA1</strain>
    </source>
</reference>
<comment type="caution">
    <text evidence="1">The sequence shown here is derived from an EMBL/GenBank/DDBJ whole genome shotgun (WGS) entry which is preliminary data.</text>
</comment>
<protein>
    <submittedName>
        <fullName evidence="1">Uncharacterized protein</fullName>
    </submittedName>
</protein>
<gene>
    <name evidence="1" type="ORF">AN396_11140</name>
</gene>
<name>A0ACC8X8G5_9FIRM</name>